<feature type="transmembrane region" description="Helical" evidence="2">
    <location>
        <begin position="16"/>
        <end position="35"/>
    </location>
</feature>
<feature type="region of interest" description="Disordered" evidence="1">
    <location>
        <begin position="86"/>
        <end position="108"/>
    </location>
</feature>
<proteinExistence type="predicted"/>
<evidence type="ECO:0000313" key="4">
    <source>
        <dbReference type="Proteomes" id="UP000315724"/>
    </source>
</evidence>
<keyword evidence="4" id="KW-1185">Reference proteome</keyword>
<gene>
    <name evidence="3" type="ORF">Mal48_21090</name>
</gene>
<protein>
    <submittedName>
        <fullName evidence="3">Uncharacterized protein</fullName>
    </submittedName>
</protein>
<dbReference type="RefSeq" id="WP_145198454.1">
    <property type="nucleotide sequence ID" value="NZ_CP036267.1"/>
</dbReference>
<keyword evidence="2" id="KW-0812">Transmembrane</keyword>
<keyword evidence="2" id="KW-0472">Membrane</keyword>
<dbReference type="AlphaFoldDB" id="A0A517QMN2"/>
<dbReference type="OrthoDB" id="292154at2"/>
<evidence type="ECO:0000256" key="1">
    <source>
        <dbReference type="SAM" id="MobiDB-lite"/>
    </source>
</evidence>
<sequence>MNKDSPQDVRRERMTFYPVIVMSTIFCVSIFIVIAVTFGDQDVPVNRWVNKNANLILIVETILLTITAIGAMTVDRLRTLKRIAAEKEANPEEHAEDEPATEVNNNVG</sequence>
<evidence type="ECO:0000256" key="2">
    <source>
        <dbReference type="SAM" id="Phobius"/>
    </source>
</evidence>
<feature type="transmembrane region" description="Helical" evidence="2">
    <location>
        <begin position="55"/>
        <end position="74"/>
    </location>
</feature>
<name>A0A517QMN2_9PLAN</name>
<dbReference type="Proteomes" id="UP000315724">
    <property type="component" value="Chromosome"/>
</dbReference>
<organism evidence="3 4">
    <name type="scientific">Thalassoglobus polymorphus</name>
    <dbReference type="NCBI Taxonomy" id="2527994"/>
    <lineage>
        <taxon>Bacteria</taxon>
        <taxon>Pseudomonadati</taxon>
        <taxon>Planctomycetota</taxon>
        <taxon>Planctomycetia</taxon>
        <taxon>Planctomycetales</taxon>
        <taxon>Planctomycetaceae</taxon>
        <taxon>Thalassoglobus</taxon>
    </lineage>
</organism>
<evidence type="ECO:0000313" key="3">
    <source>
        <dbReference type="EMBL" id="QDT32861.1"/>
    </source>
</evidence>
<dbReference type="EMBL" id="CP036267">
    <property type="protein sequence ID" value="QDT32861.1"/>
    <property type="molecule type" value="Genomic_DNA"/>
</dbReference>
<dbReference type="KEGG" id="tpol:Mal48_21090"/>
<accession>A0A517QMN2</accession>
<reference evidence="3 4" key="1">
    <citation type="submission" date="2019-02" db="EMBL/GenBank/DDBJ databases">
        <title>Deep-cultivation of Planctomycetes and their phenomic and genomic characterization uncovers novel biology.</title>
        <authorList>
            <person name="Wiegand S."/>
            <person name="Jogler M."/>
            <person name="Boedeker C."/>
            <person name="Pinto D."/>
            <person name="Vollmers J."/>
            <person name="Rivas-Marin E."/>
            <person name="Kohn T."/>
            <person name="Peeters S.H."/>
            <person name="Heuer A."/>
            <person name="Rast P."/>
            <person name="Oberbeckmann S."/>
            <person name="Bunk B."/>
            <person name="Jeske O."/>
            <person name="Meyerdierks A."/>
            <person name="Storesund J.E."/>
            <person name="Kallscheuer N."/>
            <person name="Luecker S."/>
            <person name="Lage O.M."/>
            <person name="Pohl T."/>
            <person name="Merkel B.J."/>
            <person name="Hornburger P."/>
            <person name="Mueller R.-W."/>
            <person name="Bruemmer F."/>
            <person name="Labrenz M."/>
            <person name="Spormann A.M."/>
            <person name="Op den Camp H."/>
            <person name="Overmann J."/>
            <person name="Amann R."/>
            <person name="Jetten M.S.M."/>
            <person name="Mascher T."/>
            <person name="Medema M.H."/>
            <person name="Devos D.P."/>
            <person name="Kaster A.-K."/>
            <person name="Ovreas L."/>
            <person name="Rohde M."/>
            <person name="Galperin M.Y."/>
            <person name="Jogler C."/>
        </authorList>
    </citation>
    <scope>NUCLEOTIDE SEQUENCE [LARGE SCALE GENOMIC DNA]</scope>
    <source>
        <strain evidence="3 4">Mal48</strain>
    </source>
</reference>
<keyword evidence="2" id="KW-1133">Transmembrane helix</keyword>